<dbReference type="AlphaFoldDB" id="A0A5E4LVN7"/>
<dbReference type="Proteomes" id="UP000789941">
    <property type="component" value="Unassembled WGS sequence"/>
</dbReference>
<sequence>MRWILLFLPLLFFGCTSNTTGEQLPSAPAPIIQAPPVWIKYSNDIFSFDYPADMVAKSETGLFSGVRYLPSPYGYQPAETLTIVYTNTSEKYGPNQNSIYLDNPTKTTTDFLLDDRKNDSMTILLRGYELGNVTEFTIAERFYVAQLSFKLSDFNTVYHGYALSIFIPENSMHLNVRLVALDPNIAYNMKEAILRSLRLV</sequence>
<dbReference type="PROSITE" id="PS51257">
    <property type="entry name" value="PROKAR_LIPOPROTEIN"/>
    <property type="match status" value="1"/>
</dbReference>
<accession>A0A5E4LVN7</accession>
<proteinExistence type="predicted"/>
<dbReference type="EMBL" id="CABMJJ010000009">
    <property type="protein sequence ID" value="VVC04082.1"/>
    <property type="molecule type" value="Genomic_DNA"/>
</dbReference>
<gene>
    <name evidence="1" type="ORF">LFW2832_00718</name>
</gene>
<name>A0A5E4LVN7_9ARCH</name>
<comment type="caution">
    <text evidence="1">The sequence shown here is derived from an EMBL/GenBank/DDBJ whole genome shotgun (WGS) entry which is preliminary data.</text>
</comment>
<evidence type="ECO:0000313" key="2">
    <source>
        <dbReference type="Proteomes" id="UP000789941"/>
    </source>
</evidence>
<reference evidence="1 2" key="1">
    <citation type="submission" date="2019-08" db="EMBL/GenBank/DDBJ databases">
        <authorList>
            <person name="Vazquez-Campos X."/>
        </authorList>
    </citation>
    <scope>NUCLEOTIDE SEQUENCE [LARGE SCALE GENOMIC DNA]</scope>
    <source>
        <strain evidence="1">LFW-283_2</strain>
    </source>
</reference>
<protein>
    <submittedName>
        <fullName evidence="1">Uncharacterized protein</fullName>
    </submittedName>
</protein>
<evidence type="ECO:0000313" key="1">
    <source>
        <dbReference type="EMBL" id="VVC04082.1"/>
    </source>
</evidence>
<organism evidence="1 2">
    <name type="scientific">Candidatus Bilamarchaeum dharawalense</name>
    <dbReference type="NCBI Taxonomy" id="2885759"/>
    <lineage>
        <taxon>Archaea</taxon>
        <taxon>Candidatus Micrarchaeota</taxon>
        <taxon>Candidatus Micrarchaeia</taxon>
        <taxon>Candidatus Anstonellales</taxon>
        <taxon>Candidatus Bilamarchaeaceae</taxon>
        <taxon>Candidatus Bilamarchaeum</taxon>
    </lineage>
</organism>